<gene>
    <name evidence="2" type="ORF">STAS_33688</name>
</gene>
<dbReference type="EMBL" id="BKCP01012403">
    <property type="protein sequence ID" value="GER55994.1"/>
    <property type="molecule type" value="Genomic_DNA"/>
</dbReference>
<keyword evidence="2" id="KW-0418">Kinase</keyword>
<sequence>MKRRVIKRKTSPSLFSERNRLNYKGRSDIRVGESDDWNLEKNRSIGNGEHRREVKQPSLAERGDFDGSDFGVFQRHESAVSEGISDGLRSNLDFRRAPSVLVTALRPRTFRGSEENGNFTNPSIVGFLVPQ</sequence>
<evidence type="ECO:0000313" key="2">
    <source>
        <dbReference type="EMBL" id="GER55994.1"/>
    </source>
</evidence>
<reference evidence="2" key="1">
    <citation type="journal article" date="2019" name="Curr. Biol.">
        <title>Genome Sequence of Striga asiatica Provides Insight into the Evolution of Plant Parasitism.</title>
        <authorList>
            <person name="Yoshida S."/>
            <person name="Kim S."/>
            <person name="Wafula E.K."/>
            <person name="Tanskanen J."/>
            <person name="Kim Y."/>
            <person name="Honaas L."/>
            <person name="Yang Z."/>
            <person name="Spallek T."/>
            <person name="Conn C.E."/>
            <person name="Ichihashi Y."/>
            <person name="Cheong K."/>
            <person name="Cui S."/>
            <person name="Der J.P."/>
            <person name="Gundlach H."/>
            <person name="Jiao Y."/>
            <person name="Hori C."/>
            <person name="Ishida J.K."/>
            <person name="Kasahara H."/>
            <person name="Kiba T."/>
            <person name="Kim M."/>
            <person name="Koo N."/>
            <person name="Laohavisit A."/>
            <person name="Lee Y."/>
            <person name="Lumba S."/>
            <person name="Mccourt P."/>
            <person name="Mortimer J.C."/>
            <person name="Mutuku J.M."/>
            <person name="Nomura T."/>
            <person name="Sasaki-sekimoto Y."/>
            <person name="Seto Y."/>
            <person name="Wang Y."/>
            <person name="Wakatake T."/>
            <person name="Sakakibara H."/>
            <person name="Demura T."/>
            <person name="Yamaguchi S."/>
            <person name="Yoneyama K."/>
            <person name="Manabe R."/>
            <person name="Nelson D.C."/>
            <person name="Schulman A.H."/>
            <person name="Timko M.P."/>
            <person name="Depamphilis C.W."/>
            <person name="Choi D."/>
            <person name="Shirasu K."/>
        </authorList>
    </citation>
    <scope>NUCLEOTIDE SEQUENCE [LARGE SCALE GENOMIC DNA]</scope>
    <source>
        <strain evidence="2">UVA1</strain>
    </source>
</reference>
<organism evidence="2 3">
    <name type="scientific">Striga asiatica</name>
    <name type="common">Asiatic witchweed</name>
    <name type="synonym">Buchnera asiatica</name>
    <dbReference type="NCBI Taxonomy" id="4170"/>
    <lineage>
        <taxon>Eukaryota</taxon>
        <taxon>Viridiplantae</taxon>
        <taxon>Streptophyta</taxon>
        <taxon>Embryophyta</taxon>
        <taxon>Tracheophyta</taxon>
        <taxon>Spermatophyta</taxon>
        <taxon>Magnoliopsida</taxon>
        <taxon>eudicotyledons</taxon>
        <taxon>Gunneridae</taxon>
        <taxon>Pentapetalae</taxon>
        <taxon>asterids</taxon>
        <taxon>lamiids</taxon>
        <taxon>Lamiales</taxon>
        <taxon>Orobanchaceae</taxon>
        <taxon>Buchnereae</taxon>
        <taxon>Striga</taxon>
    </lineage>
</organism>
<name>A0A5A7RFP0_STRAF</name>
<protein>
    <submittedName>
        <fullName evidence="2">PAS domain-containing protein tyrosine kinasefamily protein</fullName>
    </submittedName>
</protein>
<dbReference type="Proteomes" id="UP000325081">
    <property type="component" value="Unassembled WGS sequence"/>
</dbReference>
<evidence type="ECO:0000313" key="3">
    <source>
        <dbReference type="Proteomes" id="UP000325081"/>
    </source>
</evidence>
<dbReference type="AlphaFoldDB" id="A0A5A7RFP0"/>
<keyword evidence="2" id="KW-0808">Transferase</keyword>
<dbReference type="GO" id="GO:0016301">
    <property type="term" value="F:kinase activity"/>
    <property type="evidence" value="ECO:0007669"/>
    <property type="project" value="UniProtKB-KW"/>
</dbReference>
<feature type="region of interest" description="Disordered" evidence="1">
    <location>
        <begin position="39"/>
        <end position="67"/>
    </location>
</feature>
<accession>A0A5A7RFP0</accession>
<proteinExistence type="predicted"/>
<keyword evidence="3" id="KW-1185">Reference proteome</keyword>
<evidence type="ECO:0000256" key="1">
    <source>
        <dbReference type="SAM" id="MobiDB-lite"/>
    </source>
</evidence>
<comment type="caution">
    <text evidence="2">The sequence shown here is derived from an EMBL/GenBank/DDBJ whole genome shotgun (WGS) entry which is preliminary data.</text>
</comment>
<feature type="compositionally biased region" description="Basic and acidic residues" evidence="1">
    <location>
        <begin position="39"/>
        <end position="65"/>
    </location>
</feature>